<feature type="region of interest" description="Disordered" evidence="1">
    <location>
        <begin position="1"/>
        <end position="37"/>
    </location>
</feature>
<evidence type="ECO:0000313" key="2">
    <source>
        <dbReference type="EMBL" id="NIH55367.1"/>
    </source>
</evidence>
<dbReference type="EMBL" id="JAAMOZ010000001">
    <property type="protein sequence ID" value="NIH55367.1"/>
    <property type="molecule type" value="Genomic_DNA"/>
</dbReference>
<gene>
    <name evidence="2" type="ORF">FB473_000012</name>
</gene>
<proteinExistence type="predicted"/>
<dbReference type="Proteomes" id="UP000749311">
    <property type="component" value="Unassembled WGS sequence"/>
</dbReference>
<reference evidence="2 3" key="1">
    <citation type="submission" date="2020-02" db="EMBL/GenBank/DDBJ databases">
        <title>Sequencing the genomes of 1000 actinobacteria strains.</title>
        <authorList>
            <person name="Klenk H.-P."/>
        </authorList>
    </citation>
    <scope>NUCLEOTIDE SEQUENCE [LARGE SCALE GENOMIC DNA]</scope>
    <source>
        <strain evidence="2 3">DSM 19609</strain>
    </source>
</reference>
<evidence type="ECO:0000256" key="1">
    <source>
        <dbReference type="SAM" id="MobiDB-lite"/>
    </source>
</evidence>
<protein>
    <submittedName>
        <fullName evidence="2">Uncharacterized protein</fullName>
    </submittedName>
</protein>
<feature type="compositionally biased region" description="Acidic residues" evidence="1">
    <location>
        <begin position="1"/>
        <end position="12"/>
    </location>
</feature>
<keyword evidence="3" id="KW-1185">Reference proteome</keyword>
<comment type="caution">
    <text evidence="2">The sequence shown here is derived from an EMBL/GenBank/DDBJ whole genome shotgun (WGS) entry which is preliminary data.</text>
</comment>
<accession>A0ABX0SAC3</accession>
<feature type="compositionally biased region" description="Low complexity" evidence="1">
    <location>
        <begin position="19"/>
        <end position="28"/>
    </location>
</feature>
<organism evidence="2 3">
    <name type="scientific">Brooklawnia cerclae</name>
    <dbReference type="NCBI Taxonomy" id="349934"/>
    <lineage>
        <taxon>Bacteria</taxon>
        <taxon>Bacillati</taxon>
        <taxon>Actinomycetota</taxon>
        <taxon>Actinomycetes</taxon>
        <taxon>Propionibacteriales</taxon>
        <taxon>Propionibacteriaceae</taxon>
        <taxon>Brooklawnia</taxon>
    </lineage>
</organism>
<sequence>MSDDSAASEESDDGRTSQAPTPHTTTATLAISEDRRR</sequence>
<name>A0ABX0SAC3_9ACTN</name>
<evidence type="ECO:0000313" key="3">
    <source>
        <dbReference type="Proteomes" id="UP000749311"/>
    </source>
</evidence>